<organism evidence="1">
    <name type="scientific">uncultured Caudovirales phage</name>
    <dbReference type="NCBI Taxonomy" id="2100421"/>
    <lineage>
        <taxon>Viruses</taxon>
        <taxon>Duplodnaviria</taxon>
        <taxon>Heunggongvirae</taxon>
        <taxon>Uroviricota</taxon>
        <taxon>Caudoviricetes</taxon>
        <taxon>Peduoviridae</taxon>
        <taxon>Maltschvirus</taxon>
        <taxon>Maltschvirus maltsch</taxon>
    </lineage>
</organism>
<protein>
    <submittedName>
        <fullName evidence="1">Uncharacterized protein</fullName>
    </submittedName>
</protein>
<name>A0A6J5Q4D0_9CAUD</name>
<sequence length="150" mass="16729">MTPHVRPSKEADCSWIAGALRQADRQECDLWGLDPLCSLREGLAHSLQCLTVIGQTGNPTAMFGITPTGTVWLLGTDELFTFPTTFLRQSRLWVNHIIAPVSKMPGVSGAGNWVDLRNTKHTDWLVWVGFTLTNIATHNNHQIGYYRKAI</sequence>
<accession>A0A6J5Q4D0</accession>
<proteinExistence type="predicted"/>
<gene>
    <name evidence="1" type="ORF">UFOVP995_10</name>
</gene>
<reference evidence="1" key="1">
    <citation type="submission" date="2020-05" db="EMBL/GenBank/DDBJ databases">
        <authorList>
            <person name="Chiriac C."/>
            <person name="Salcher M."/>
            <person name="Ghai R."/>
            <person name="Kavagutti S V."/>
        </authorList>
    </citation>
    <scope>NUCLEOTIDE SEQUENCE</scope>
</reference>
<evidence type="ECO:0000313" key="1">
    <source>
        <dbReference type="EMBL" id="CAB4176205.1"/>
    </source>
</evidence>
<dbReference type="EMBL" id="LR796934">
    <property type="protein sequence ID" value="CAB4176205.1"/>
    <property type="molecule type" value="Genomic_DNA"/>
</dbReference>